<dbReference type="SUPFAM" id="SSF54593">
    <property type="entry name" value="Glyoxalase/Bleomycin resistance protein/Dihydroxybiphenyl dioxygenase"/>
    <property type="match status" value="1"/>
</dbReference>
<dbReference type="Gene3D" id="3.10.180.10">
    <property type="entry name" value="2,3-Dihydroxybiphenyl 1,2-Dioxygenase, domain 1"/>
    <property type="match status" value="1"/>
</dbReference>
<name>A0A2M8ELF1_UNCKA</name>
<dbReference type="InterPro" id="IPR037523">
    <property type="entry name" value="VOC_core"/>
</dbReference>
<dbReference type="Proteomes" id="UP000229756">
    <property type="component" value="Unassembled WGS sequence"/>
</dbReference>
<sequence length="126" mass="14406">MKIKKIGWICIWSGNYKTLANWYRDVLCLEVSGELNLPDDSGVIFEFNEGTNLFIGAHTEVAGKNKDKYRAMLDFDVESVSEIYNNLKDKDVTIVRKPSLSPTKGYYAMTIFDPEDNLIQFESINP</sequence>
<evidence type="ECO:0000313" key="2">
    <source>
        <dbReference type="EMBL" id="PJC23566.1"/>
    </source>
</evidence>
<dbReference type="EMBL" id="PFSJ01000021">
    <property type="protein sequence ID" value="PJC23566.1"/>
    <property type="molecule type" value="Genomic_DNA"/>
</dbReference>
<accession>A0A2M8ELF1</accession>
<organism evidence="2 3">
    <name type="scientific">candidate division WWE3 bacterium CG_4_9_14_0_2_um_filter_35_11</name>
    <dbReference type="NCBI Taxonomy" id="1975077"/>
    <lineage>
        <taxon>Bacteria</taxon>
        <taxon>Katanobacteria</taxon>
    </lineage>
</organism>
<dbReference type="Pfam" id="PF00903">
    <property type="entry name" value="Glyoxalase"/>
    <property type="match status" value="1"/>
</dbReference>
<feature type="domain" description="VOC" evidence="1">
    <location>
        <begin position="5"/>
        <end position="124"/>
    </location>
</feature>
<proteinExistence type="predicted"/>
<gene>
    <name evidence="2" type="ORF">CO058_02780</name>
</gene>
<protein>
    <recommendedName>
        <fullName evidence="1">VOC domain-containing protein</fullName>
    </recommendedName>
</protein>
<dbReference type="InterPro" id="IPR029068">
    <property type="entry name" value="Glyas_Bleomycin-R_OHBP_Dase"/>
</dbReference>
<reference evidence="3" key="1">
    <citation type="submission" date="2017-09" db="EMBL/GenBank/DDBJ databases">
        <title>Depth-based differentiation of microbial function through sediment-hosted aquifers and enrichment of novel symbionts in the deep terrestrial subsurface.</title>
        <authorList>
            <person name="Probst A.J."/>
            <person name="Ladd B."/>
            <person name="Jarett J.K."/>
            <person name="Geller-Mcgrath D.E."/>
            <person name="Sieber C.M.K."/>
            <person name="Emerson J.B."/>
            <person name="Anantharaman K."/>
            <person name="Thomas B.C."/>
            <person name="Malmstrom R."/>
            <person name="Stieglmeier M."/>
            <person name="Klingl A."/>
            <person name="Woyke T."/>
            <person name="Ryan C.M."/>
            <person name="Banfield J.F."/>
        </authorList>
    </citation>
    <scope>NUCLEOTIDE SEQUENCE [LARGE SCALE GENOMIC DNA]</scope>
</reference>
<dbReference type="AlphaFoldDB" id="A0A2M8ELF1"/>
<dbReference type="PROSITE" id="PS51819">
    <property type="entry name" value="VOC"/>
    <property type="match status" value="1"/>
</dbReference>
<dbReference type="CDD" id="cd06587">
    <property type="entry name" value="VOC"/>
    <property type="match status" value="1"/>
</dbReference>
<evidence type="ECO:0000259" key="1">
    <source>
        <dbReference type="PROSITE" id="PS51819"/>
    </source>
</evidence>
<evidence type="ECO:0000313" key="3">
    <source>
        <dbReference type="Proteomes" id="UP000229756"/>
    </source>
</evidence>
<comment type="caution">
    <text evidence="2">The sequence shown here is derived from an EMBL/GenBank/DDBJ whole genome shotgun (WGS) entry which is preliminary data.</text>
</comment>
<dbReference type="InterPro" id="IPR004360">
    <property type="entry name" value="Glyas_Fos-R_dOase_dom"/>
</dbReference>